<evidence type="ECO:0000259" key="1">
    <source>
        <dbReference type="Pfam" id="PF01433"/>
    </source>
</evidence>
<accession>A0A9W6G0Z3</accession>
<dbReference type="InterPro" id="IPR034015">
    <property type="entry name" value="M1_LTA4H"/>
</dbReference>
<feature type="domain" description="Peptidase M1 membrane alanine aminopeptidase" evidence="1">
    <location>
        <begin position="295"/>
        <end position="432"/>
    </location>
</feature>
<evidence type="ECO:0000313" key="2">
    <source>
        <dbReference type="EMBL" id="GLI38387.1"/>
    </source>
</evidence>
<dbReference type="PANTHER" id="PTHR45726">
    <property type="entry name" value="LEUKOTRIENE A-4 HYDROLASE"/>
    <property type="match status" value="1"/>
</dbReference>
<dbReference type="GO" id="GO:0008270">
    <property type="term" value="F:zinc ion binding"/>
    <property type="evidence" value="ECO:0007669"/>
    <property type="project" value="InterPro"/>
</dbReference>
<organism evidence="2 3">
    <name type="scientific">Geobacter hydrogenophilus</name>
    <dbReference type="NCBI Taxonomy" id="40983"/>
    <lineage>
        <taxon>Bacteria</taxon>
        <taxon>Pseudomonadati</taxon>
        <taxon>Thermodesulfobacteriota</taxon>
        <taxon>Desulfuromonadia</taxon>
        <taxon>Geobacterales</taxon>
        <taxon>Geobacteraceae</taxon>
        <taxon>Geobacter</taxon>
    </lineage>
</organism>
<proteinExistence type="predicted"/>
<gene>
    <name evidence="2" type="ORF">GHYDROH2_18880</name>
</gene>
<dbReference type="EMBL" id="BSDS01000001">
    <property type="protein sequence ID" value="GLI38387.1"/>
    <property type="molecule type" value="Genomic_DNA"/>
</dbReference>
<keyword evidence="3" id="KW-1185">Reference proteome</keyword>
<dbReference type="PROSITE" id="PS51257">
    <property type="entry name" value="PROKAR_LIPOPROTEIN"/>
    <property type="match status" value="1"/>
</dbReference>
<dbReference type="Pfam" id="PF01433">
    <property type="entry name" value="Peptidase_M1"/>
    <property type="match status" value="1"/>
</dbReference>
<dbReference type="Proteomes" id="UP001144352">
    <property type="component" value="Unassembled WGS sequence"/>
</dbReference>
<dbReference type="AlphaFoldDB" id="A0A9W6G0Z3"/>
<evidence type="ECO:0000313" key="3">
    <source>
        <dbReference type="Proteomes" id="UP001144352"/>
    </source>
</evidence>
<dbReference type="GO" id="GO:0008237">
    <property type="term" value="F:metallopeptidase activity"/>
    <property type="evidence" value="ECO:0007669"/>
    <property type="project" value="InterPro"/>
</dbReference>
<dbReference type="Gene3D" id="1.10.390.10">
    <property type="entry name" value="Neutral Protease Domain 2"/>
    <property type="match status" value="1"/>
</dbReference>
<reference evidence="2" key="1">
    <citation type="submission" date="2022-12" db="EMBL/GenBank/DDBJ databases">
        <title>Reference genome sequencing for broad-spectrum identification of bacterial and archaeal isolates by mass spectrometry.</title>
        <authorList>
            <person name="Sekiguchi Y."/>
            <person name="Tourlousse D.M."/>
        </authorList>
    </citation>
    <scope>NUCLEOTIDE SEQUENCE</scope>
    <source>
        <strain evidence="2">H2</strain>
    </source>
</reference>
<dbReference type="InterPro" id="IPR014782">
    <property type="entry name" value="Peptidase_M1_dom"/>
</dbReference>
<dbReference type="SUPFAM" id="SSF55486">
    <property type="entry name" value="Metalloproteases ('zincins'), catalytic domain"/>
    <property type="match status" value="1"/>
</dbReference>
<dbReference type="InterPro" id="IPR027268">
    <property type="entry name" value="Peptidase_M4/M1_CTD_sf"/>
</dbReference>
<name>A0A9W6G0Z3_9BACT</name>
<protein>
    <submittedName>
        <fullName evidence="2">Peptidase M1</fullName>
    </submittedName>
</protein>
<comment type="caution">
    <text evidence="2">The sequence shown here is derived from an EMBL/GenBank/DDBJ whole genome shotgun (WGS) entry which is preliminary data.</text>
</comment>
<sequence>MYPMKTLVFFLIVLVSPLSLFSACSARGEVRSLRQEITVRLEPERHLLLGASALDLAPGDSGRITFTLNQRAVVDGVTVDGRKAVFRRTGEALGLTLPEKSGTSPRRVLIRYQCTFNDPVPERPVDSEDPSYGVSGAITTRGTYLGSDAGWYPAPETLPKSRRVTVTAPAGIEAITAGRRIARFTDKGTTSSTWEEARPVEGLSLSAGLYVIDERSVDGIPLYSYFYPENAGLAARYLEASAGYIRFYAGKFGPYPFEKFAVVENFFPTGYGFPSYTLIGGTVIRLPFIVHTSLPHEIAHCWWGNGVLVDYRQGNWSEGLVTYLADHLLEERKSARDGRDYRFRILADYASLVGAGDDFPLERFLGRKDSASRAIGYGKGAMLFHMIRKRIGDEAFFGALRRLFREKCFSTADWDDFVRAFSRSSGEDLGPFVAPLLHRPGGPRLALSEVAKRRSGAGWLVTGAIRRDGGVYDLRVTVRVAAGGKEYDRTVELTGEKTTFAVAVPTNPERVVLDPEVDLFRILPQDELPLTVNRIKGSQPLAAVVTRTCGADDETLRLLLRSLGHGDAPLIREESADVPDLAGRNLLLCGIPARPGLVPPLPPGVTTAAGGFAANGTQYNGADDLLFTVLNRPGVPGRVTALLLSNSPAGAVAAALKITHYGRYGFLVFSGGENRVKETPRPPGGESIVRFDQ</sequence>
<dbReference type="PANTHER" id="PTHR45726:SF3">
    <property type="entry name" value="LEUKOTRIENE A-4 HYDROLASE"/>
    <property type="match status" value="1"/>
</dbReference>